<dbReference type="AlphaFoldDB" id="A0A7H9BEX4"/>
<evidence type="ECO:0000313" key="3">
    <source>
        <dbReference type="Proteomes" id="UP000509597"/>
    </source>
</evidence>
<dbReference type="InterPro" id="IPR005303">
    <property type="entry name" value="MOCOS_middle"/>
</dbReference>
<keyword evidence="3" id="KW-1185">Reference proteome</keyword>
<evidence type="ECO:0000259" key="1">
    <source>
        <dbReference type="PROSITE" id="PS51340"/>
    </source>
</evidence>
<dbReference type="InterPro" id="IPR011037">
    <property type="entry name" value="Pyrv_Knase-like_insert_dom_sf"/>
</dbReference>
<organism evidence="2 3">
    <name type="scientific">Chitinibacter bivalviorum</name>
    <dbReference type="NCBI Taxonomy" id="2739434"/>
    <lineage>
        <taxon>Bacteria</taxon>
        <taxon>Pseudomonadati</taxon>
        <taxon>Pseudomonadota</taxon>
        <taxon>Betaproteobacteria</taxon>
        <taxon>Neisseriales</taxon>
        <taxon>Chitinibacteraceae</taxon>
        <taxon>Chitinibacter</taxon>
    </lineage>
</organism>
<dbReference type="Pfam" id="PF03476">
    <property type="entry name" value="MOSC_N"/>
    <property type="match status" value="1"/>
</dbReference>
<dbReference type="KEGG" id="chiz:HQ393_02745"/>
<reference evidence="2 3" key="1">
    <citation type="submission" date="2020-07" db="EMBL/GenBank/DDBJ databases">
        <title>Complete genome sequence of Chitinibacter sp. 2T18.</title>
        <authorList>
            <person name="Bae J.-W."/>
            <person name="Choi J.-W."/>
        </authorList>
    </citation>
    <scope>NUCLEOTIDE SEQUENCE [LARGE SCALE GENOMIC DNA]</scope>
    <source>
        <strain evidence="2 3">2T18</strain>
    </source>
</reference>
<feature type="domain" description="MOSC" evidence="1">
    <location>
        <begin position="123"/>
        <end position="262"/>
    </location>
</feature>
<dbReference type="SUPFAM" id="SSF50800">
    <property type="entry name" value="PK beta-barrel domain-like"/>
    <property type="match status" value="1"/>
</dbReference>
<dbReference type="GO" id="GO:0030151">
    <property type="term" value="F:molybdenum ion binding"/>
    <property type="evidence" value="ECO:0007669"/>
    <property type="project" value="InterPro"/>
</dbReference>
<dbReference type="SUPFAM" id="SSF141673">
    <property type="entry name" value="MOSC N-terminal domain-like"/>
    <property type="match status" value="1"/>
</dbReference>
<dbReference type="GO" id="GO:0030170">
    <property type="term" value="F:pyridoxal phosphate binding"/>
    <property type="evidence" value="ECO:0007669"/>
    <property type="project" value="InterPro"/>
</dbReference>
<dbReference type="PANTHER" id="PTHR14237:SF19">
    <property type="entry name" value="MITOCHONDRIAL AMIDOXIME REDUCING COMPONENT 1"/>
    <property type="match status" value="1"/>
</dbReference>
<dbReference type="GO" id="GO:0003824">
    <property type="term" value="F:catalytic activity"/>
    <property type="evidence" value="ECO:0007669"/>
    <property type="project" value="InterPro"/>
</dbReference>
<name>A0A7H9BEX4_9NEIS</name>
<gene>
    <name evidence="2" type="ORF">HQ393_02745</name>
</gene>
<evidence type="ECO:0000313" key="2">
    <source>
        <dbReference type="EMBL" id="QLG87253.1"/>
    </source>
</evidence>
<sequence length="263" mass="29713">MMPSLAALYRYPLKSGQAQALRHSQVGPQGLPLDRDWMVATPEGQYITGRTHPQLLLITASPSEDGVHFSAPNMSELFVPHGAFQHQQQADVWEVLFSARSGSLEANAWFSAYLEQNVILMWIGLASHRYVKNRPEVPISFSDGYPLLLIGEGSLKELNRRAGQEFDMLRFRPNLVVRNTEPFAEDQWKHIRIGDVEFEIAKPCERCVMITLDPHSAAKDRTQEPLRTLAKFRKFPEGVLFGQNIIAKSYGQIQLGMPVELIS</sequence>
<dbReference type="RefSeq" id="WP_179357337.1">
    <property type="nucleotide sequence ID" value="NZ_CP058627.1"/>
</dbReference>
<proteinExistence type="predicted"/>
<dbReference type="PROSITE" id="PS51340">
    <property type="entry name" value="MOSC"/>
    <property type="match status" value="1"/>
</dbReference>
<dbReference type="PANTHER" id="PTHR14237">
    <property type="entry name" value="MOLYBDOPTERIN COFACTOR SULFURASE MOSC"/>
    <property type="match status" value="1"/>
</dbReference>
<dbReference type="InterPro" id="IPR005302">
    <property type="entry name" value="MoCF_Sase_C"/>
</dbReference>
<dbReference type="Proteomes" id="UP000509597">
    <property type="component" value="Chromosome"/>
</dbReference>
<dbReference type="EMBL" id="CP058627">
    <property type="protein sequence ID" value="QLG87253.1"/>
    <property type="molecule type" value="Genomic_DNA"/>
</dbReference>
<protein>
    <submittedName>
        <fullName evidence="2">MOSC domain-containing protein</fullName>
    </submittedName>
</protein>
<accession>A0A7H9BEX4</accession>
<dbReference type="Pfam" id="PF03473">
    <property type="entry name" value="MOSC"/>
    <property type="match status" value="1"/>
</dbReference>